<gene>
    <name evidence="2" type="ORF">PHPALM_1777</name>
</gene>
<dbReference type="Gene3D" id="3.30.420.10">
    <property type="entry name" value="Ribonuclease H-like superfamily/Ribonuclease H"/>
    <property type="match status" value="1"/>
</dbReference>
<evidence type="ECO:0000313" key="3">
    <source>
        <dbReference type="Proteomes" id="UP000237271"/>
    </source>
</evidence>
<name>A0A2P4YRH4_9STRA</name>
<dbReference type="Pfam" id="PF13976">
    <property type="entry name" value="gag_pre-integrs"/>
    <property type="match status" value="1"/>
</dbReference>
<dbReference type="InterPro" id="IPR036397">
    <property type="entry name" value="RNaseH_sf"/>
</dbReference>
<dbReference type="Proteomes" id="UP000237271">
    <property type="component" value="Unassembled WGS sequence"/>
</dbReference>
<accession>A0A2P4YRH4</accession>
<dbReference type="InterPro" id="IPR025724">
    <property type="entry name" value="GAG-pre-integrase_dom"/>
</dbReference>
<feature type="domain" description="GAG-pre-integrase" evidence="1">
    <location>
        <begin position="109"/>
        <end position="162"/>
    </location>
</feature>
<dbReference type="SUPFAM" id="SSF53098">
    <property type="entry name" value="Ribonuclease H-like"/>
    <property type="match status" value="1"/>
</dbReference>
<reference evidence="2 3" key="1">
    <citation type="journal article" date="2017" name="Genome Biol. Evol.">
        <title>Phytophthora megakarya and P. palmivora, closely related causal agents of cacao black pod rot, underwent increases in genome sizes and gene numbers by different mechanisms.</title>
        <authorList>
            <person name="Ali S.S."/>
            <person name="Shao J."/>
            <person name="Lary D.J."/>
            <person name="Kronmiller B."/>
            <person name="Shen D."/>
            <person name="Strem M.D."/>
            <person name="Amoako-Attah I."/>
            <person name="Akrofi A.Y."/>
            <person name="Begoude B.A."/>
            <person name="Ten Hoopen G.M."/>
            <person name="Coulibaly K."/>
            <person name="Kebe B.I."/>
            <person name="Melnick R.L."/>
            <person name="Guiltinan M.J."/>
            <person name="Tyler B.M."/>
            <person name="Meinhardt L.W."/>
            <person name="Bailey B.A."/>
        </authorList>
    </citation>
    <scope>NUCLEOTIDE SEQUENCE [LARGE SCALE GENOMIC DNA]</scope>
    <source>
        <strain evidence="3">sbr112.9</strain>
    </source>
</reference>
<dbReference type="GO" id="GO:0003676">
    <property type="term" value="F:nucleic acid binding"/>
    <property type="evidence" value="ECO:0007669"/>
    <property type="project" value="InterPro"/>
</dbReference>
<sequence length="288" mass="32324">MQSVHGVTPNLASRIAGVGTVTIVTEVDGVQTVVYIDDVFYVPGAEVARDQGFDFELDHATMNFSVSMEGRTLIVAIPQEETWIFQVTHPSLGGSLDLGPQGRALCNYTVAEGVATLSLWHERLCYTCPQYIKTMVDKGSVRGMMLTRRKQDTCDACHLGKQKKKTHRKKINRATKKPNQVVYADLLIPSNGNGTRYEAVLVIMDGYSRFVTVYLLTSKSSPVVNESLLGNPLREHIKVTVFMDGLKVDPSHTQIVRGREFINRGMENWYRARSRRTKKFSVNARINR</sequence>
<evidence type="ECO:0000259" key="1">
    <source>
        <dbReference type="Pfam" id="PF13976"/>
    </source>
</evidence>
<dbReference type="OrthoDB" id="123877at2759"/>
<dbReference type="AlphaFoldDB" id="A0A2P4YRH4"/>
<protein>
    <submittedName>
        <fullName evidence="2">Copia protein</fullName>
    </submittedName>
</protein>
<dbReference type="PANTHER" id="PTHR42648">
    <property type="entry name" value="TRANSPOSASE, PUTATIVE-RELATED"/>
    <property type="match status" value="1"/>
</dbReference>
<dbReference type="InterPro" id="IPR039537">
    <property type="entry name" value="Retrotran_Ty1/copia-like"/>
</dbReference>
<dbReference type="PANTHER" id="PTHR42648:SF28">
    <property type="entry name" value="TRANSPOSON-ENCODED PROTEIN WITH RIBONUCLEASE H-LIKE AND RETROVIRUS ZINC FINGER-LIKE DOMAINS"/>
    <property type="match status" value="1"/>
</dbReference>
<proteinExistence type="predicted"/>
<dbReference type="EMBL" id="NCKW01000497">
    <property type="protein sequence ID" value="POM80394.1"/>
    <property type="molecule type" value="Genomic_DNA"/>
</dbReference>
<organism evidence="2 3">
    <name type="scientific">Phytophthora palmivora</name>
    <dbReference type="NCBI Taxonomy" id="4796"/>
    <lineage>
        <taxon>Eukaryota</taxon>
        <taxon>Sar</taxon>
        <taxon>Stramenopiles</taxon>
        <taxon>Oomycota</taxon>
        <taxon>Peronosporomycetes</taxon>
        <taxon>Peronosporales</taxon>
        <taxon>Peronosporaceae</taxon>
        <taxon>Phytophthora</taxon>
    </lineage>
</organism>
<evidence type="ECO:0000313" key="2">
    <source>
        <dbReference type="EMBL" id="POM80394.1"/>
    </source>
</evidence>
<dbReference type="InterPro" id="IPR012337">
    <property type="entry name" value="RNaseH-like_sf"/>
</dbReference>
<keyword evidence="3" id="KW-1185">Reference proteome</keyword>
<comment type="caution">
    <text evidence="2">The sequence shown here is derived from an EMBL/GenBank/DDBJ whole genome shotgun (WGS) entry which is preliminary data.</text>
</comment>